<reference evidence="5 6" key="1">
    <citation type="submission" date="2023-05" db="EMBL/GenBank/DDBJ databases">
        <title>A 100% complete, gapless, phased diploid assembly of the Scenedesmus obliquus UTEX 3031 genome.</title>
        <authorList>
            <person name="Biondi T.C."/>
            <person name="Hanschen E.R."/>
            <person name="Kwon T."/>
            <person name="Eng W."/>
            <person name="Kruse C.P.S."/>
            <person name="Koehler S.I."/>
            <person name="Kunde Y."/>
            <person name="Gleasner C.D."/>
            <person name="You Mak K.T."/>
            <person name="Polle J."/>
            <person name="Hovde B.T."/>
            <person name="Starkenburg S.R."/>
        </authorList>
    </citation>
    <scope>NUCLEOTIDE SEQUENCE [LARGE SCALE GENOMIC DNA]</scope>
    <source>
        <strain evidence="5 6">DOE0152z</strain>
    </source>
</reference>
<dbReference type="SUPFAM" id="SSF102198">
    <property type="entry name" value="Putative cyclase"/>
    <property type="match status" value="1"/>
</dbReference>
<dbReference type="InterPro" id="IPR037175">
    <property type="entry name" value="KFase_sf"/>
</dbReference>
<dbReference type="PANTHER" id="PTHR31118">
    <property type="entry name" value="CYCLASE-LIKE PROTEIN 2"/>
    <property type="match status" value="1"/>
</dbReference>
<feature type="signal peptide" evidence="4">
    <location>
        <begin position="1"/>
        <end position="25"/>
    </location>
</feature>
<evidence type="ECO:0008006" key="7">
    <source>
        <dbReference type="Google" id="ProtNLM"/>
    </source>
</evidence>
<dbReference type="InterPro" id="IPR007325">
    <property type="entry name" value="KFase/CYL"/>
</dbReference>
<dbReference type="Pfam" id="PF04199">
    <property type="entry name" value="Cyclase"/>
    <property type="match status" value="1"/>
</dbReference>
<evidence type="ECO:0000313" key="6">
    <source>
        <dbReference type="Proteomes" id="UP001244341"/>
    </source>
</evidence>
<gene>
    <name evidence="5" type="ORF">OEZ85_013511</name>
</gene>
<dbReference type="EMBL" id="CP126224">
    <property type="protein sequence ID" value="WIA23855.1"/>
    <property type="molecule type" value="Genomic_DNA"/>
</dbReference>
<dbReference type="Proteomes" id="UP001244341">
    <property type="component" value="Chromosome 17b"/>
</dbReference>
<evidence type="ECO:0000256" key="3">
    <source>
        <dbReference type="ARBA" id="ARBA00022530"/>
    </source>
</evidence>
<keyword evidence="3" id="KW-0964">Secreted</keyword>
<dbReference type="Gene3D" id="3.50.30.50">
    <property type="entry name" value="Putative cyclase"/>
    <property type="match status" value="1"/>
</dbReference>
<dbReference type="PANTHER" id="PTHR31118:SF12">
    <property type="entry name" value="CYCLASE-LIKE PROTEIN 2"/>
    <property type="match status" value="1"/>
</dbReference>
<keyword evidence="6" id="KW-1185">Reference proteome</keyword>
<accession>A0ABY8URW7</accession>
<comment type="similarity">
    <text evidence="2">Belongs to the Cyclase 1 superfamily.</text>
</comment>
<comment type="subcellular location">
    <subcellularLocation>
        <location evidence="1">Secreted</location>
        <location evidence="1">Extracellular space</location>
        <location evidence="1">Extracellular matrix</location>
    </subcellularLocation>
</comment>
<name>A0ABY8URW7_TETOB</name>
<sequence>MVWLQRPRTSGVLLLLALSAAAVAAASCKHAAAPYIDVTVPVRAGMPIWESPRGLPKHWRTLHLQLADGDEVNQSWLNLDAHTGTHIDAPAHFLKGGSAIEDLDLDVLIGEVLVVEVPGGSNITAEVLQQLALPADVQRVMLKTDNTEKGLMAQRAFASNYTALDSTAAAHITGSSSIKLVGIDYLSIGMLEDIGETHRTLFKGGVVVIEGLDLSQVQRGWYHQMCLPAKLAGSDGAPVRCVLQQLVTVKHTEL</sequence>
<proteinExistence type="inferred from homology"/>
<keyword evidence="4" id="KW-0732">Signal</keyword>
<protein>
    <recommendedName>
        <fullName evidence="7">Cyclase</fullName>
    </recommendedName>
</protein>
<dbReference type="PROSITE" id="PS51257">
    <property type="entry name" value="PROKAR_LIPOPROTEIN"/>
    <property type="match status" value="1"/>
</dbReference>
<evidence type="ECO:0000256" key="4">
    <source>
        <dbReference type="SAM" id="SignalP"/>
    </source>
</evidence>
<evidence type="ECO:0000256" key="1">
    <source>
        <dbReference type="ARBA" id="ARBA00004498"/>
    </source>
</evidence>
<feature type="chain" id="PRO_5045780324" description="Cyclase" evidence="4">
    <location>
        <begin position="26"/>
        <end position="254"/>
    </location>
</feature>
<keyword evidence="3" id="KW-0272">Extracellular matrix</keyword>
<evidence type="ECO:0000256" key="2">
    <source>
        <dbReference type="ARBA" id="ARBA00007865"/>
    </source>
</evidence>
<organism evidence="5 6">
    <name type="scientific">Tetradesmus obliquus</name>
    <name type="common">Green alga</name>
    <name type="synonym">Acutodesmus obliquus</name>
    <dbReference type="NCBI Taxonomy" id="3088"/>
    <lineage>
        <taxon>Eukaryota</taxon>
        <taxon>Viridiplantae</taxon>
        <taxon>Chlorophyta</taxon>
        <taxon>core chlorophytes</taxon>
        <taxon>Chlorophyceae</taxon>
        <taxon>CS clade</taxon>
        <taxon>Sphaeropleales</taxon>
        <taxon>Scenedesmaceae</taxon>
        <taxon>Tetradesmus</taxon>
    </lineage>
</organism>
<evidence type="ECO:0000313" key="5">
    <source>
        <dbReference type="EMBL" id="WIA23855.1"/>
    </source>
</evidence>